<name>A0A1F5EHQ2_9BACT</name>
<evidence type="ECO:0000313" key="3">
    <source>
        <dbReference type="Proteomes" id="UP000179003"/>
    </source>
</evidence>
<gene>
    <name evidence="2" type="ORF">A2442_00110</name>
</gene>
<evidence type="ECO:0000259" key="1">
    <source>
        <dbReference type="PROSITE" id="PS51782"/>
    </source>
</evidence>
<organism evidence="2 3">
    <name type="scientific">Candidatus Campbellbacteria bacterium RIFOXYC2_FULL_35_25</name>
    <dbReference type="NCBI Taxonomy" id="1797582"/>
    <lineage>
        <taxon>Bacteria</taxon>
        <taxon>Candidatus Campbelliibacteriota</taxon>
    </lineage>
</organism>
<dbReference type="AlphaFoldDB" id="A0A1F5EHQ2"/>
<feature type="domain" description="LysM" evidence="1">
    <location>
        <begin position="154"/>
        <end position="198"/>
    </location>
</feature>
<dbReference type="EMBL" id="MFAE01000011">
    <property type="protein sequence ID" value="OGD66957.1"/>
    <property type="molecule type" value="Genomic_DNA"/>
</dbReference>
<comment type="caution">
    <text evidence="2">The sequence shown here is derived from an EMBL/GenBank/DDBJ whole genome shotgun (WGS) entry which is preliminary data.</text>
</comment>
<dbReference type="Pfam" id="PF01551">
    <property type="entry name" value="Peptidase_M23"/>
    <property type="match status" value="1"/>
</dbReference>
<dbReference type="InterPro" id="IPR011055">
    <property type="entry name" value="Dup_hybrid_motif"/>
</dbReference>
<dbReference type="SUPFAM" id="SSF51261">
    <property type="entry name" value="Duplicated hybrid motif"/>
    <property type="match status" value="1"/>
</dbReference>
<reference evidence="2 3" key="1">
    <citation type="journal article" date="2016" name="Nat. Commun.">
        <title>Thousands of microbial genomes shed light on interconnected biogeochemical processes in an aquifer system.</title>
        <authorList>
            <person name="Anantharaman K."/>
            <person name="Brown C.T."/>
            <person name="Hug L.A."/>
            <person name="Sharon I."/>
            <person name="Castelle C.J."/>
            <person name="Probst A.J."/>
            <person name="Thomas B.C."/>
            <person name="Singh A."/>
            <person name="Wilkins M.J."/>
            <person name="Karaoz U."/>
            <person name="Brodie E.L."/>
            <person name="Williams K.H."/>
            <person name="Hubbard S.S."/>
            <person name="Banfield J.F."/>
        </authorList>
    </citation>
    <scope>NUCLEOTIDE SEQUENCE [LARGE SCALE GENOMIC DNA]</scope>
</reference>
<accession>A0A1F5EHQ2</accession>
<dbReference type="PROSITE" id="PS51782">
    <property type="entry name" value="LYSM"/>
    <property type="match status" value="2"/>
</dbReference>
<dbReference type="Gene3D" id="2.70.70.10">
    <property type="entry name" value="Glucose Permease (Domain IIA)"/>
    <property type="match status" value="1"/>
</dbReference>
<protein>
    <recommendedName>
        <fullName evidence="1">LysM domain-containing protein</fullName>
    </recommendedName>
</protein>
<dbReference type="InterPro" id="IPR036779">
    <property type="entry name" value="LysM_dom_sf"/>
</dbReference>
<dbReference type="CDD" id="cd00118">
    <property type="entry name" value="LysM"/>
    <property type="match status" value="2"/>
</dbReference>
<dbReference type="STRING" id="1797582.A2442_00110"/>
<dbReference type="InterPro" id="IPR016047">
    <property type="entry name" value="M23ase_b-sheet_dom"/>
</dbReference>
<proteinExistence type="predicted"/>
<dbReference type="InterPro" id="IPR018392">
    <property type="entry name" value="LysM"/>
</dbReference>
<dbReference type="Proteomes" id="UP000179003">
    <property type="component" value="Unassembled WGS sequence"/>
</dbReference>
<dbReference type="PANTHER" id="PTHR21666:SF270">
    <property type="entry name" value="MUREIN HYDROLASE ACTIVATOR ENVC"/>
    <property type="match status" value="1"/>
</dbReference>
<feature type="domain" description="LysM" evidence="1">
    <location>
        <begin position="105"/>
        <end position="148"/>
    </location>
</feature>
<evidence type="ECO:0000313" key="2">
    <source>
        <dbReference type="EMBL" id="OGD66957.1"/>
    </source>
</evidence>
<dbReference type="CDD" id="cd12797">
    <property type="entry name" value="M23_peptidase"/>
    <property type="match status" value="1"/>
</dbReference>
<dbReference type="SMART" id="SM00257">
    <property type="entry name" value="LysM"/>
    <property type="match status" value="2"/>
</dbReference>
<dbReference type="GO" id="GO:0004222">
    <property type="term" value="F:metalloendopeptidase activity"/>
    <property type="evidence" value="ECO:0007669"/>
    <property type="project" value="TreeGrafter"/>
</dbReference>
<dbReference type="PANTHER" id="PTHR21666">
    <property type="entry name" value="PEPTIDASE-RELATED"/>
    <property type="match status" value="1"/>
</dbReference>
<dbReference type="Gene3D" id="3.10.350.10">
    <property type="entry name" value="LysM domain"/>
    <property type="match status" value="2"/>
</dbReference>
<sequence>MFLKRLFVLRLVFGVSIVILFPLSVQANIFSFVSDLFNNSVDIIDKTATNSQNMALLEASLGVDPNLAKGGGEIVIVENTALLSETGPSGTVLDIKDQVASDQISIYVVRKGDSLSQIAKMFNVSVNTIIWANDLHKSTIKEGQTLVILPISGVRHTVVAGETLASIAKKYKGDLDEISQFNNIDSKASLAVGDVVVVPDGEMNSYSYGTTSSAVVKGAGGPSYSSGYYLKPVNGRKSQGLHGYNAVDIAASTGTPIFASASGQVILSKNSGWNGGYGNYVVIKHNNGTQTLYAHMSQDIVYVGQGVVQGQVIGYVGSTGKSTGPHIHFEVRGAKNPF</sequence>
<dbReference type="Pfam" id="PF01476">
    <property type="entry name" value="LysM"/>
    <property type="match status" value="2"/>
</dbReference>
<dbReference type="InterPro" id="IPR050570">
    <property type="entry name" value="Cell_wall_metabolism_enzyme"/>
</dbReference>